<keyword evidence="3" id="KW-1185">Reference proteome</keyword>
<accession>A0ABM8ADJ5</accession>
<evidence type="ECO:0000313" key="3">
    <source>
        <dbReference type="Proteomes" id="UP001064971"/>
    </source>
</evidence>
<reference evidence="2" key="1">
    <citation type="submission" date="2022-07" db="EMBL/GenBank/DDBJ databases">
        <title>Complete Genome Sequence of the Radioresistant Bacterium Deinococcus aetherius ST0316, Isolated from the Air Dust collected in Lower Stratosphere above Japan.</title>
        <authorList>
            <person name="Satoh K."/>
            <person name="Hagiwara K."/>
            <person name="Katsumata K."/>
            <person name="Kubo A."/>
            <person name="Yokobori S."/>
            <person name="Yamagishi A."/>
            <person name="Oono Y."/>
            <person name="Narumi I."/>
        </authorList>
    </citation>
    <scope>NUCLEOTIDE SEQUENCE</scope>
    <source>
        <strain evidence="2">ST0316</strain>
    </source>
</reference>
<evidence type="ECO:0000313" key="2">
    <source>
        <dbReference type="EMBL" id="BDP41860.1"/>
    </source>
</evidence>
<proteinExistence type="predicted"/>
<keyword evidence="1" id="KW-0732">Signal</keyword>
<sequence length="175" mass="18435">MVRQPWCAALFGMTVTARHPGLTFLALGTLTGLTAALAGAAPTPPASAWNARTLGTATYVILDPRIEGNPNILNPEQRAGILGAMQRDSGSAIKRRYPGATVAADSGTPGAIRVTPVLVAPGALVPWAKLNARLDFDLPGGERVSLNETFGLLTLWQYQAEAANYVYGELAKRLP</sequence>
<feature type="signal peptide" evidence="1">
    <location>
        <begin position="1"/>
        <end position="40"/>
    </location>
</feature>
<dbReference type="EMBL" id="AP026560">
    <property type="protein sequence ID" value="BDP41860.1"/>
    <property type="molecule type" value="Genomic_DNA"/>
</dbReference>
<gene>
    <name evidence="2" type="ORF">DAETH_18290</name>
</gene>
<dbReference type="Proteomes" id="UP001064971">
    <property type="component" value="Chromosome"/>
</dbReference>
<feature type="chain" id="PRO_5045237047" evidence="1">
    <location>
        <begin position="41"/>
        <end position="175"/>
    </location>
</feature>
<organism evidence="2 3">
    <name type="scientific">Deinococcus aetherius</name>
    <dbReference type="NCBI Taxonomy" id="200252"/>
    <lineage>
        <taxon>Bacteria</taxon>
        <taxon>Thermotogati</taxon>
        <taxon>Deinococcota</taxon>
        <taxon>Deinococci</taxon>
        <taxon>Deinococcales</taxon>
        <taxon>Deinococcaceae</taxon>
        <taxon>Deinococcus</taxon>
    </lineage>
</organism>
<protein>
    <submittedName>
        <fullName evidence="2">Uncharacterized protein</fullName>
    </submittedName>
</protein>
<evidence type="ECO:0000256" key="1">
    <source>
        <dbReference type="SAM" id="SignalP"/>
    </source>
</evidence>
<name>A0ABM8ADJ5_9DEIO</name>